<evidence type="ECO:0000256" key="7">
    <source>
        <dbReference type="ARBA" id="ARBA00023136"/>
    </source>
</evidence>
<organism evidence="10 11">
    <name type="scientific">Ectocarpus siliculosus</name>
    <name type="common">Brown alga</name>
    <name type="synonym">Conferva siliculosa</name>
    <dbReference type="NCBI Taxonomy" id="2880"/>
    <lineage>
        <taxon>Eukaryota</taxon>
        <taxon>Sar</taxon>
        <taxon>Stramenopiles</taxon>
        <taxon>Ochrophyta</taxon>
        <taxon>PX clade</taxon>
        <taxon>Phaeophyceae</taxon>
        <taxon>Ectocarpales</taxon>
        <taxon>Ectocarpaceae</taxon>
        <taxon>Ectocarpus</taxon>
    </lineage>
</organism>
<sequence>MHHDQQPQGPLTAHLVSRLESTEALLAEERASNQALSDELLRLRAGGATAAGGGGSSDGYDKDYDSPRPRPNSSAGTPVEGGTERARRQGRAEEERPRPPWQNVLYKRQPYADNHVPGSFLEKLVTNAYVRQPDLRLYVINTFAVTQQISAVTLFLVVFMRTQDGLISVGTMVMVDLLLLFGGYATVFLVSPKRNNAGISGVNGAAPGSLARLKGRIKHEGDDPYGRGGGSGGSGGGGVPLGNDEGASPRTAAGLADGNGLDDLSLSSVSSTLASFFLFLAILRIMAPVLRTLTVSYSDDTIYALAVTLSFLHLAFHDYSYANTSSSGHFQGTLSLNAAIFAAVLLASRLESNEKVFGLVLFALELFAFFPLARREVKRHSLLLHASVTSAMVLPTGLLLYLRHPTLFTAYLGTVVLVTVACPLWLLRVQRYKLRIEGPWDIAHVEAHP</sequence>
<comment type="subcellular location">
    <subcellularLocation>
        <location evidence="1">Membrane</location>
        <topology evidence="1">Multi-pass membrane protein</topology>
    </subcellularLocation>
</comment>
<dbReference type="UniPathway" id="UPA00196"/>
<evidence type="ECO:0000256" key="8">
    <source>
        <dbReference type="SAM" id="MobiDB-lite"/>
    </source>
</evidence>
<feature type="region of interest" description="Disordered" evidence="8">
    <location>
        <begin position="221"/>
        <end position="243"/>
    </location>
</feature>
<dbReference type="PANTHER" id="PTHR12982:SF0">
    <property type="entry name" value="PHOSPHATIDYLINOSITOL N-ACETYLGLUCOSAMINYLTRANSFERASE SUBUNIT C"/>
    <property type="match status" value="1"/>
</dbReference>
<evidence type="ECO:0000256" key="2">
    <source>
        <dbReference type="ARBA" id="ARBA00004687"/>
    </source>
</evidence>
<dbReference type="Proteomes" id="UP000002630">
    <property type="component" value="Linkage Group LG24"/>
</dbReference>
<evidence type="ECO:0000256" key="9">
    <source>
        <dbReference type="SAM" id="Phobius"/>
    </source>
</evidence>
<keyword evidence="5 9" id="KW-0812">Transmembrane</keyword>
<proteinExistence type="inferred from homology"/>
<feature type="transmembrane region" description="Helical" evidence="9">
    <location>
        <begin position="166"/>
        <end position="190"/>
    </location>
</feature>
<dbReference type="EMBL" id="FN649749">
    <property type="protein sequence ID" value="CBJ26984.1"/>
    <property type="molecule type" value="Genomic_DNA"/>
</dbReference>
<dbReference type="Pfam" id="PF06432">
    <property type="entry name" value="GPI2"/>
    <property type="match status" value="1"/>
</dbReference>
<feature type="transmembrane region" description="Helical" evidence="9">
    <location>
        <begin position="302"/>
        <end position="322"/>
    </location>
</feature>
<evidence type="ECO:0000313" key="11">
    <source>
        <dbReference type="Proteomes" id="UP000002630"/>
    </source>
</evidence>
<comment type="similarity">
    <text evidence="3">Belongs to the PIGC family.</text>
</comment>
<feature type="transmembrane region" description="Helical" evidence="9">
    <location>
        <begin position="382"/>
        <end position="402"/>
    </location>
</feature>
<feature type="compositionally biased region" description="Basic and acidic residues" evidence="8">
    <location>
        <begin position="82"/>
        <end position="98"/>
    </location>
</feature>
<feature type="transmembrane region" description="Helical" evidence="9">
    <location>
        <begin position="356"/>
        <end position="373"/>
    </location>
</feature>
<dbReference type="AlphaFoldDB" id="D7G3I6"/>
<evidence type="ECO:0008006" key="12">
    <source>
        <dbReference type="Google" id="ProtNLM"/>
    </source>
</evidence>
<evidence type="ECO:0000256" key="4">
    <source>
        <dbReference type="ARBA" id="ARBA00022502"/>
    </source>
</evidence>
<feature type="region of interest" description="Disordered" evidence="8">
    <location>
        <begin position="47"/>
        <end position="103"/>
    </location>
</feature>
<evidence type="ECO:0000256" key="5">
    <source>
        <dbReference type="ARBA" id="ARBA00022692"/>
    </source>
</evidence>
<feature type="transmembrane region" description="Helical" evidence="9">
    <location>
        <begin position="408"/>
        <end position="427"/>
    </location>
</feature>
<comment type="pathway">
    <text evidence="2">Glycolipid biosynthesis; glycosylphosphatidylinositol-anchor biosynthesis.</text>
</comment>
<dbReference type="OrthoDB" id="196709at2759"/>
<keyword evidence="11" id="KW-1185">Reference proteome</keyword>
<evidence type="ECO:0000256" key="6">
    <source>
        <dbReference type="ARBA" id="ARBA00022989"/>
    </source>
</evidence>
<dbReference type="eggNOG" id="KOG3059">
    <property type="taxonomic scope" value="Eukaryota"/>
</dbReference>
<dbReference type="GO" id="GO:0006506">
    <property type="term" value="P:GPI anchor biosynthetic process"/>
    <property type="evidence" value="ECO:0007669"/>
    <property type="project" value="UniProtKB-UniPathway"/>
</dbReference>
<protein>
    <recommendedName>
        <fullName evidence="12">Phosphatidylinositol N-acetylglucosaminyltransferase</fullName>
    </recommendedName>
</protein>
<feature type="transmembrane region" description="Helical" evidence="9">
    <location>
        <begin position="334"/>
        <end position="350"/>
    </location>
</feature>
<dbReference type="EMBL" id="FN648719">
    <property type="protein sequence ID" value="CBJ26984.1"/>
    <property type="molecule type" value="Genomic_DNA"/>
</dbReference>
<feature type="transmembrane region" description="Helical" evidence="9">
    <location>
        <begin position="137"/>
        <end position="160"/>
    </location>
</feature>
<dbReference type="STRING" id="2880.D7G3I6"/>
<dbReference type="OMA" id="CHKDARD"/>
<feature type="compositionally biased region" description="Gly residues" evidence="8">
    <location>
        <begin position="226"/>
        <end position="240"/>
    </location>
</feature>
<accession>D7G3I6</accession>
<reference evidence="10 11" key="1">
    <citation type="journal article" date="2010" name="Nature">
        <title>The Ectocarpus genome and the independent evolution of multicellularity in brown algae.</title>
        <authorList>
            <person name="Cock J.M."/>
            <person name="Sterck L."/>
            <person name="Rouze P."/>
            <person name="Scornet D."/>
            <person name="Allen A.E."/>
            <person name="Amoutzias G."/>
            <person name="Anthouard V."/>
            <person name="Artiguenave F."/>
            <person name="Aury J.M."/>
            <person name="Badger J.H."/>
            <person name="Beszteri B."/>
            <person name="Billiau K."/>
            <person name="Bonnet E."/>
            <person name="Bothwell J.H."/>
            <person name="Bowler C."/>
            <person name="Boyen C."/>
            <person name="Brownlee C."/>
            <person name="Carrano C.J."/>
            <person name="Charrier B."/>
            <person name="Cho G.Y."/>
            <person name="Coelho S.M."/>
            <person name="Collen J."/>
            <person name="Corre E."/>
            <person name="Da Silva C."/>
            <person name="Delage L."/>
            <person name="Delaroque N."/>
            <person name="Dittami S.M."/>
            <person name="Doulbeau S."/>
            <person name="Elias M."/>
            <person name="Farnham G."/>
            <person name="Gachon C.M."/>
            <person name="Gschloessl B."/>
            <person name="Heesch S."/>
            <person name="Jabbari K."/>
            <person name="Jubin C."/>
            <person name="Kawai H."/>
            <person name="Kimura K."/>
            <person name="Kloareg B."/>
            <person name="Kupper F.C."/>
            <person name="Lang D."/>
            <person name="Le Bail A."/>
            <person name="Leblanc C."/>
            <person name="Lerouge P."/>
            <person name="Lohr M."/>
            <person name="Lopez P.J."/>
            <person name="Martens C."/>
            <person name="Maumus F."/>
            <person name="Michel G."/>
            <person name="Miranda-Saavedra D."/>
            <person name="Morales J."/>
            <person name="Moreau H."/>
            <person name="Motomura T."/>
            <person name="Nagasato C."/>
            <person name="Napoli C.A."/>
            <person name="Nelson D.R."/>
            <person name="Nyvall-Collen P."/>
            <person name="Peters A.F."/>
            <person name="Pommier C."/>
            <person name="Potin P."/>
            <person name="Poulain J."/>
            <person name="Quesneville H."/>
            <person name="Read B."/>
            <person name="Rensing S.A."/>
            <person name="Ritter A."/>
            <person name="Rousvoal S."/>
            <person name="Samanta M."/>
            <person name="Samson G."/>
            <person name="Schroeder D.C."/>
            <person name="Segurens B."/>
            <person name="Strittmatter M."/>
            <person name="Tonon T."/>
            <person name="Tregear J.W."/>
            <person name="Valentin K."/>
            <person name="von Dassow P."/>
            <person name="Yamagishi T."/>
            <person name="Van de Peer Y."/>
            <person name="Wincker P."/>
        </authorList>
    </citation>
    <scope>NUCLEOTIDE SEQUENCE [LARGE SCALE GENOMIC DNA]</scope>
    <source>
        <strain evidence="11">Ec32 / CCAP1310/4</strain>
    </source>
</reference>
<dbReference type="InParanoid" id="D7G3I6"/>
<gene>
    <name evidence="10" type="ORF">Esi_0051_0074</name>
</gene>
<name>D7G3I6_ECTSI</name>
<dbReference type="FunCoup" id="D7G3I6">
    <property type="interactions" value="316"/>
</dbReference>
<keyword evidence="4" id="KW-0337">GPI-anchor biosynthesis</keyword>
<feature type="transmembrane region" description="Helical" evidence="9">
    <location>
        <begin position="273"/>
        <end position="290"/>
    </location>
</feature>
<dbReference type="InterPro" id="IPR009450">
    <property type="entry name" value="Plno_GlcNAc_GPI2"/>
</dbReference>
<dbReference type="GO" id="GO:0000506">
    <property type="term" value="C:glycosylphosphatidylinositol-N-acetylglucosaminyltransferase (GPI-GnT) complex"/>
    <property type="evidence" value="ECO:0007669"/>
    <property type="project" value="TreeGrafter"/>
</dbReference>
<evidence type="ECO:0000256" key="3">
    <source>
        <dbReference type="ARBA" id="ARBA00008321"/>
    </source>
</evidence>
<keyword evidence="7 9" id="KW-0472">Membrane</keyword>
<keyword evidence="6 9" id="KW-1133">Transmembrane helix</keyword>
<evidence type="ECO:0000313" key="10">
    <source>
        <dbReference type="EMBL" id="CBJ26984.1"/>
    </source>
</evidence>
<feature type="compositionally biased region" description="Basic and acidic residues" evidence="8">
    <location>
        <begin position="59"/>
        <end position="68"/>
    </location>
</feature>
<evidence type="ECO:0000256" key="1">
    <source>
        <dbReference type="ARBA" id="ARBA00004141"/>
    </source>
</evidence>
<dbReference type="PANTHER" id="PTHR12982">
    <property type="entry name" value="PHOSPHATIDYLINOSITOL GLYCAN, CLASS C"/>
    <property type="match status" value="1"/>
</dbReference>